<evidence type="ECO:0008006" key="5">
    <source>
        <dbReference type="Google" id="ProtNLM"/>
    </source>
</evidence>
<feature type="region of interest" description="Disordered" evidence="1">
    <location>
        <begin position="523"/>
        <end position="547"/>
    </location>
</feature>
<reference evidence="3" key="2">
    <citation type="submission" date="2021-11" db="EMBL/GenBank/DDBJ databases">
        <authorList>
            <consortium name="Genoscope - CEA"/>
            <person name="William W."/>
        </authorList>
    </citation>
    <scope>NUCLEOTIDE SEQUENCE</scope>
</reference>
<keyword evidence="4" id="KW-1185">Reference proteome</keyword>
<evidence type="ECO:0000313" key="3">
    <source>
        <dbReference type="EMBL" id="CAH0369666.1"/>
    </source>
</evidence>
<reference evidence="2" key="1">
    <citation type="submission" date="2021-01" db="EMBL/GenBank/DDBJ databases">
        <authorList>
            <person name="Corre E."/>
            <person name="Pelletier E."/>
            <person name="Niang G."/>
            <person name="Scheremetjew M."/>
            <person name="Finn R."/>
            <person name="Kale V."/>
            <person name="Holt S."/>
            <person name="Cochrane G."/>
            <person name="Meng A."/>
            <person name="Brown T."/>
            <person name="Cohen L."/>
        </authorList>
    </citation>
    <scope>NUCLEOTIDE SEQUENCE</scope>
    <source>
        <strain evidence="2">CCMP1756</strain>
    </source>
</reference>
<protein>
    <recommendedName>
        <fullName evidence="5">WH2 domain-containing protein</fullName>
    </recommendedName>
</protein>
<feature type="region of interest" description="Disordered" evidence="1">
    <location>
        <begin position="407"/>
        <end position="426"/>
    </location>
</feature>
<feature type="region of interest" description="Disordered" evidence="1">
    <location>
        <begin position="330"/>
        <end position="396"/>
    </location>
</feature>
<proteinExistence type="predicted"/>
<feature type="compositionally biased region" description="Acidic residues" evidence="1">
    <location>
        <begin position="534"/>
        <end position="547"/>
    </location>
</feature>
<dbReference type="EMBL" id="HBIW01016705">
    <property type="protein sequence ID" value="CAE0698976.1"/>
    <property type="molecule type" value="Transcribed_RNA"/>
</dbReference>
<feature type="compositionally biased region" description="Basic and acidic residues" evidence="1">
    <location>
        <begin position="523"/>
        <end position="533"/>
    </location>
</feature>
<dbReference type="EMBL" id="CAKKNE010000002">
    <property type="protein sequence ID" value="CAH0369666.1"/>
    <property type="molecule type" value="Genomic_DNA"/>
</dbReference>
<dbReference type="AlphaFoldDB" id="A0A7S3ZZB3"/>
<evidence type="ECO:0000313" key="2">
    <source>
        <dbReference type="EMBL" id="CAE0698976.1"/>
    </source>
</evidence>
<organism evidence="2">
    <name type="scientific">Pelagomonas calceolata</name>
    <dbReference type="NCBI Taxonomy" id="35677"/>
    <lineage>
        <taxon>Eukaryota</taxon>
        <taxon>Sar</taxon>
        <taxon>Stramenopiles</taxon>
        <taxon>Ochrophyta</taxon>
        <taxon>Pelagophyceae</taxon>
        <taxon>Pelagomonadales</taxon>
        <taxon>Pelagomonadaceae</taxon>
        <taxon>Pelagomonas</taxon>
    </lineage>
</organism>
<gene>
    <name evidence="2" type="ORF">PCAL00307_LOCUS14412</name>
    <name evidence="3" type="ORF">PECAL_2P27980</name>
</gene>
<dbReference type="Proteomes" id="UP000789595">
    <property type="component" value="Unassembled WGS sequence"/>
</dbReference>
<evidence type="ECO:0000313" key="4">
    <source>
        <dbReference type="Proteomes" id="UP000789595"/>
    </source>
</evidence>
<accession>A0A7S3ZZB3</accession>
<evidence type="ECO:0000256" key="1">
    <source>
        <dbReference type="SAM" id="MobiDB-lite"/>
    </source>
</evidence>
<feature type="compositionally biased region" description="Pro residues" evidence="1">
    <location>
        <begin position="373"/>
        <end position="391"/>
    </location>
</feature>
<sequence length="547" mass="57104">MAADPAYYHRDGSGTFHAYDAATNALLEEAYRTQKTCRLPVRGMHLEVRFGAKATSDRVAVPPLSRIVQVNCGAQNTPTRVVLRVEAGEDPAAVYVALGAAADTSEKKLRHRYARLVALDGSAEADVHILRREGAAHRCRFEDGSEHVLSLRCRERAEDPHARPFRVLAEPPPWVLDQAAERAAARRGAETDMLEVTVFAGRAVGATGDAEKDAAVTIKLKASVALPGFETKHSAKAVAAYPGVTCAFVDAATCVPPELSFRAPSGASLVITAFHKGGGLLGRATARGVLTVPLDVLKPDEDSTGWLKLSDGGDLQLRLRWCRNGAFVPAGAAPQAPPPAEAQPEAGEAPPLPPRPPAREPSVDDEFFDAQAPPSPADPAPPVAAAPPRRPAPAFLGGIQGQATKLRPTPAAAAPPGPAPAAARPGPPSFLAGIAGGAATLKKAPARPAPPQGLLAGIKGGAATLKKAPPPAPTRGGGLAPTLCDQLRGGVTLRHASQRKLKPVQKQGDLMSEIAAKLAERRGRIAAMQRHESDSDDDDDSGWDDSD</sequence>
<name>A0A7S3ZZB3_9STRA</name>